<dbReference type="InterPro" id="IPR011250">
    <property type="entry name" value="OMP/PagP_B-barrel"/>
</dbReference>
<protein>
    <recommendedName>
        <fullName evidence="5">Outer membrane protein beta-barrel domain-containing protein</fullName>
    </recommendedName>
</protein>
<evidence type="ECO:0000256" key="2">
    <source>
        <dbReference type="SAM" id="SignalP"/>
    </source>
</evidence>
<dbReference type="EMBL" id="RQEP01000012">
    <property type="protein sequence ID" value="TGK04035.1"/>
    <property type="molecule type" value="Genomic_DNA"/>
</dbReference>
<dbReference type="AlphaFoldDB" id="A0A4R9FZD7"/>
<gene>
    <name evidence="3" type="ORF">EHO59_09725</name>
</gene>
<accession>A0A4R9FZD7</accession>
<feature type="chain" id="PRO_5020923949" description="Outer membrane protein beta-barrel domain-containing protein" evidence="2">
    <location>
        <begin position="23"/>
        <end position="268"/>
    </location>
</feature>
<evidence type="ECO:0000313" key="3">
    <source>
        <dbReference type="EMBL" id="TGK04035.1"/>
    </source>
</evidence>
<feature type="compositionally biased region" description="Basic and acidic residues" evidence="1">
    <location>
        <begin position="226"/>
        <end position="246"/>
    </location>
</feature>
<name>A0A4R9FZD7_9LEPT</name>
<evidence type="ECO:0000256" key="1">
    <source>
        <dbReference type="SAM" id="MobiDB-lite"/>
    </source>
</evidence>
<keyword evidence="4" id="KW-1185">Reference proteome</keyword>
<dbReference type="OrthoDB" id="328140at2"/>
<comment type="caution">
    <text evidence="3">The sequence shown here is derived from an EMBL/GenBank/DDBJ whole genome shotgun (WGS) entry which is preliminary data.</text>
</comment>
<feature type="signal peptide" evidence="2">
    <location>
        <begin position="1"/>
        <end position="22"/>
    </location>
</feature>
<evidence type="ECO:0000313" key="4">
    <source>
        <dbReference type="Proteomes" id="UP000297453"/>
    </source>
</evidence>
<proteinExistence type="predicted"/>
<dbReference type="Proteomes" id="UP000297453">
    <property type="component" value="Unassembled WGS sequence"/>
</dbReference>
<sequence length="268" mass="29355">MRNSKILSSIIVLCLTLSSLNADSLIGDGTQISPYTMKLGVGAGQAEYQYGNSGRSDSYRASFEYNPKNWGFEIGVNRSNYFVPPDKSTEFFAAYILSAGAGAPERFGYTMYTAAKVDQITFSKTFLDFGPTFHLKPGSKFDPYVGVGAGIADIGSKQSTLRGYAKLGIRMNFQQSFLYLELEGASISRHYGGNQYSYSEGLGIFGFGYYFGASGSSAPANIEIQKPVEDQPKPKEEQIPPKEETKSQPVENQTEPTPPVEQRENPNP</sequence>
<feature type="region of interest" description="Disordered" evidence="1">
    <location>
        <begin position="221"/>
        <end position="268"/>
    </location>
</feature>
<evidence type="ECO:0008006" key="5">
    <source>
        <dbReference type="Google" id="ProtNLM"/>
    </source>
</evidence>
<keyword evidence="2" id="KW-0732">Signal</keyword>
<reference evidence="3" key="1">
    <citation type="journal article" date="2019" name="PLoS Negl. Trop. Dis.">
        <title>Revisiting the worldwide diversity of Leptospira species in the environment.</title>
        <authorList>
            <person name="Vincent A.T."/>
            <person name="Schiettekatte O."/>
            <person name="Bourhy P."/>
            <person name="Veyrier F.J."/>
            <person name="Picardeau M."/>
        </authorList>
    </citation>
    <scope>NUCLEOTIDE SEQUENCE [LARGE SCALE GENOMIC DNA]</scope>
    <source>
        <strain evidence="3">SSS9</strain>
    </source>
</reference>
<dbReference type="SUPFAM" id="SSF56925">
    <property type="entry name" value="OMPA-like"/>
    <property type="match status" value="1"/>
</dbReference>
<organism evidence="3 4">
    <name type="scientific">Leptospira semungkisensis</name>
    <dbReference type="NCBI Taxonomy" id="2484985"/>
    <lineage>
        <taxon>Bacteria</taxon>
        <taxon>Pseudomonadati</taxon>
        <taxon>Spirochaetota</taxon>
        <taxon>Spirochaetia</taxon>
        <taxon>Leptospirales</taxon>
        <taxon>Leptospiraceae</taxon>
        <taxon>Leptospira</taxon>
    </lineage>
</organism>